<evidence type="ECO:0000313" key="2">
    <source>
        <dbReference type="EMBL" id="XDQ64068.1"/>
    </source>
</evidence>
<dbReference type="SUPFAM" id="SSF89372">
    <property type="entry name" value="Fucose-specific lectin"/>
    <property type="match status" value="1"/>
</dbReference>
<name>A0AB39SBS6_9ACTN</name>
<feature type="signal peptide" evidence="1">
    <location>
        <begin position="1"/>
        <end position="34"/>
    </location>
</feature>
<proteinExistence type="predicted"/>
<keyword evidence="1" id="KW-0732">Signal</keyword>
<gene>
    <name evidence="2" type="ORF">AB5J50_26425</name>
</gene>
<dbReference type="Gene3D" id="3.90.1720.10">
    <property type="entry name" value="endopeptidase domain like (from Nostoc punctiforme)"/>
    <property type="match status" value="1"/>
</dbReference>
<sequence length="490" mass="51763">MSALAKSTRRALVLFPALSAVALTGLVLPQQATAASTQGGDISRTEVISRAKNWYDRNVQYSQTSYTSDVDGDHTYRQDCSGFVSMAWHLTSSRTTSTLDDSAVSTTLSDKRDLLPGDALDDVSDGHVVLFVKWIDKTAGTFKFYQEANPDIDMAYGTADIDSGNIAGLPYYNYKALRYNNITADAPATPAASWKLQTLVNTSSSVYHAIRKDDGSWTTFGNVEGQTGSIGNVRAVADAAVSDDTHVLAVGTDDTLYHAIRYDNGDWSPFRSVEHVAGQLTNITDISAVSIGTELHVVAVSNGKLYHTIRHEDGSWQDWGSVYSQTGDAGVASQVSIASVGGALQVAVVVPGTVRHAIRSSDGTWSSWGNVEGKAGDSGTPTDVSVAGVDGELQMIVISNSGAKQVHTIRHSDGTWDTFNSLSGVLGSGLTINSVGAARVDGELQATFVTDDGKLLHTIRHSSGSWDDANSKALTGVSGTILGTSVTGSL</sequence>
<evidence type="ECO:0000256" key="1">
    <source>
        <dbReference type="SAM" id="SignalP"/>
    </source>
</evidence>
<feature type="chain" id="PRO_5044233919" evidence="1">
    <location>
        <begin position="35"/>
        <end position="490"/>
    </location>
</feature>
<organism evidence="2">
    <name type="scientific">Streptomyces sp. R35</name>
    <dbReference type="NCBI Taxonomy" id="3238630"/>
    <lineage>
        <taxon>Bacteria</taxon>
        <taxon>Bacillati</taxon>
        <taxon>Actinomycetota</taxon>
        <taxon>Actinomycetes</taxon>
        <taxon>Kitasatosporales</taxon>
        <taxon>Streptomycetaceae</taxon>
        <taxon>Streptomyces</taxon>
    </lineage>
</organism>
<accession>A0AB39SBS6</accession>
<dbReference type="AlphaFoldDB" id="A0AB39SBS6"/>
<protein>
    <submittedName>
        <fullName evidence="2">Uncharacterized protein</fullName>
    </submittedName>
</protein>
<dbReference type="RefSeq" id="WP_369260766.1">
    <property type="nucleotide sequence ID" value="NZ_CP163440.1"/>
</dbReference>
<reference evidence="2" key="1">
    <citation type="submission" date="2024-07" db="EMBL/GenBank/DDBJ databases">
        <authorList>
            <person name="Yu S.T."/>
        </authorList>
    </citation>
    <scope>NUCLEOTIDE SEQUENCE</scope>
    <source>
        <strain evidence="2">R35</strain>
    </source>
</reference>
<dbReference type="EMBL" id="CP163440">
    <property type="protein sequence ID" value="XDQ64068.1"/>
    <property type="molecule type" value="Genomic_DNA"/>
</dbReference>